<evidence type="ECO:0000256" key="5">
    <source>
        <dbReference type="SAM" id="MobiDB-lite"/>
    </source>
</evidence>
<keyword evidence="7" id="KW-0732">Signal</keyword>
<feature type="transmembrane region" description="Helical" evidence="6">
    <location>
        <begin position="216"/>
        <end position="237"/>
    </location>
</feature>
<feature type="compositionally biased region" description="Basic and acidic residues" evidence="5">
    <location>
        <begin position="751"/>
        <end position="793"/>
    </location>
</feature>
<feature type="transmembrane region" description="Helical" evidence="6">
    <location>
        <begin position="388"/>
        <end position="407"/>
    </location>
</feature>
<dbReference type="SUPFAM" id="SSF103481">
    <property type="entry name" value="Multidrug resistance efflux transporter EmrE"/>
    <property type="match status" value="1"/>
</dbReference>
<reference evidence="9" key="1">
    <citation type="submission" date="2021-01" db="EMBL/GenBank/DDBJ databases">
        <authorList>
            <person name="Corre E."/>
            <person name="Pelletier E."/>
            <person name="Niang G."/>
            <person name="Scheremetjew M."/>
            <person name="Finn R."/>
            <person name="Kale V."/>
            <person name="Holt S."/>
            <person name="Cochrane G."/>
            <person name="Meng A."/>
            <person name="Brown T."/>
            <person name="Cohen L."/>
        </authorList>
    </citation>
    <scope>NUCLEOTIDE SEQUENCE</scope>
    <source>
        <strain evidence="9">NIES-2562</strain>
    </source>
</reference>
<feature type="transmembrane region" description="Helical" evidence="6">
    <location>
        <begin position="249"/>
        <end position="274"/>
    </location>
</feature>
<organism evidence="9">
    <name type="scientific">Palpitomonas bilix</name>
    <dbReference type="NCBI Taxonomy" id="652834"/>
    <lineage>
        <taxon>Eukaryota</taxon>
        <taxon>Eukaryota incertae sedis</taxon>
    </lineage>
</organism>
<feature type="domain" description="4Fe-4S ferredoxin-type" evidence="8">
    <location>
        <begin position="37"/>
        <end position="66"/>
    </location>
</feature>
<dbReference type="InterPro" id="IPR017896">
    <property type="entry name" value="4Fe4S_Fe-S-bd"/>
</dbReference>
<feature type="transmembrane region" description="Helical" evidence="6">
    <location>
        <begin position="317"/>
        <end position="335"/>
    </location>
</feature>
<dbReference type="PANTHER" id="PTHR12570">
    <property type="match status" value="1"/>
</dbReference>
<keyword evidence="4 6" id="KW-0472">Membrane</keyword>
<feature type="transmembrane region" description="Helical" evidence="6">
    <location>
        <begin position="111"/>
        <end position="134"/>
    </location>
</feature>
<dbReference type="PANTHER" id="PTHR12570:SF65">
    <property type="entry name" value="MAGNESIUM TRANSPORTER NIPA9-RELATED"/>
    <property type="match status" value="1"/>
</dbReference>
<feature type="signal peptide" evidence="7">
    <location>
        <begin position="1"/>
        <end position="21"/>
    </location>
</feature>
<evidence type="ECO:0000256" key="4">
    <source>
        <dbReference type="ARBA" id="ARBA00023136"/>
    </source>
</evidence>
<dbReference type="GO" id="GO:0015095">
    <property type="term" value="F:magnesium ion transmembrane transporter activity"/>
    <property type="evidence" value="ECO:0007669"/>
    <property type="project" value="InterPro"/>
</dbReference>
<dbReference type="AlphaFoldDB" id="A0A7S3DJS1"/>
<feature type="transmembrane region" description="Helical" evidence="6">
    <location>
        <begin position="356"/>
        <end position="373"/>
    </location>
</feature>
<proteinExistence type="predicted"/>
<feature type="region of interest" description="Disordered" evidence="5">
    <location>
        <begin position="705"/>
        <end position="793"/>
    </location>
</feature>
<evidence type="ECO:0000256" key="1">
    <source>
        <dbReference type="ARBA" id="ARBA00004141"/>
    </source>
</evidence>
<accession>A0A7S3DJS1</accession>
<dbReference type="InterPro" id="IPR008521">
    <property type="entry name" value="Mg_trans_NIPA"/>
</dbReference>
<gene>
    <name evidence="9" type="ORF">PBIL07802_LOCUS21805</name>
</gene>
<evidence type="ECO:0000313" key="9">
    <source>
        <dbReference type="EMBL" id="CAE0259536.1"/>
    </source>
</evidence>
<feature type="transmembrane region" description="Helical" evidence="6">
    <location>
        <begin position="283"/>
        <end position="305"/>
    </location>
</feature>
<comment type="subcellular location">
    <subcellularLocation>
        <location evidence="1">Membrane</location>
        <topology evidence="1">Multi-pass membrane protein</topology>
    </subcellularLocation>
</comment>
<dbReference type="PROSITE" id="PS51379">
    <property type="entry name" value="4FE4S_FER_2"/>
    <property type="match status" value="1"/>
</dbReference>
<dbReference type="InterPro" id="IPR037185">
    <property type="entry name" value="EmrE-like"/>
</dbReference>
<name>A0A7S3DJS1_9EUKA</name>
<sequence length="793" mass="87356">MERNVIALALLFTALFAGAKSQSVPCECHVDAYSCLAESTIDASGCTACGWCNGVCTSFAYSGGQGKPKALPWIGGTFAIFNGSCEASLAYNCSSGLVAQGTNVTETVQEFTLTSVGVLMAICGNLVTSVSLSLQKYIHNKIEKEQEGKKEGEKVRPYYCNWRWWLALIMMLGGELGNAGAYSIAPASTISPVGGVSVVGSTIIAIAWLKEKFRWIDLIGLTCVVGGVILVILFGPTSNKTLTIESFRYLYFLQFPFVIYLSACLVLVLILFLVARKYAEKHILILIAICAICGSIAVADMKAFITFLIGSFNGESAFVYADFYVLAVFGGFMGFMQIRHLNASMQLFGNLQTVPIYYTCFTVFTIITANVLFNEFGCGDNCPHAPCIILFAIGCVMGFIGVFLVSAKSGGFLLRSKGTKWADNPVVTEETARKIRRNTQIFIGKLPIAALRRRSMLALQRYDDEDKKKAEEKAKEMEGKEVDSEVEVEVEVVVEEDDAGADVDVEMADLGLRSRKVGAYESPRRSPGFISRQNSARLPHDAYDGIFGMFKRRRTHSTDKRGHQKAPSVGSDDLYRERKLRIKEVRIKQMSFDFDRDIDARHLVDEIVKDIDERAVAQPPKRKPTHRRVSSLPVHAESVILEEISRTDLQRRLRNIADGGTPLTPARVSADIVRDHGIPTPLRVQNTNESGSMREYETECVSPTQAPVSTFPLGPSAMSPVSERADEEESIAIDPSSLSLSLEASVSEGMGRQRIEEKQQETKADEMCEHPERADRAAADFKSVEEKTEDNSE</sequence>
<protein>
    <recommendedName>
        <fullName evidence="8">4Fe-4S ferredoxin-type domain-containing protein</fullName>
    </recommendedName>
</protein>
<keyword evidence="3 6" id="KW-1133">Transmembrane helix</keyword>
<dbReference type="Pfam" id="PF05653">
    <property type="entry name" value="Mg_trans_NIPA"/>
    <property type="match status" value="1"/>
</dbReference>
<feature type="chain" id="PRO_5031479395" description="4Fe-4S ferredoxin-type domain-containing protein" evidence="7">
    <location>
        <begin position="22"/>
        <end position="793"/>
    </location>
</feature>
<dbReference type="Gene3D" id="1.10.3730.20">
    <property type="match status" value="1"/>
</dbReference>
<evidence type="ECO:0000256" key="7">
    <source>
        <dbReference type="SAM" id="SignalP"/>
    </source>
</evidence>
<evidence type="ECO:0000259" key="8">
    <source>
        <dbReference type="PROSITE" id="PS51379"/>
    </source>
</evidence>
<keyword evidence="2 6" id="KW-0812">Transmembrane</keyword>
<evidence type="ECO:0000256" key="6">
    <source>
        <dbReference type="SAM" id="Phobius"/>
    </source>
</evidence>
<dbReference type="GO" id="GO:0016020">
    <property type="term" value="C:membrane"/>
    <property type="evidence" value="ECO:0007669"/>
    <property type="project" value="UniProtKB-SubCell"/>
</dbReference>
<feature type="transmembrane region" description="Helical" evidence="6">
    <location>
        <begin position="190"/>
        <end position="209"/>
    </location>
</feature>
<feature type="transmembrane region" description="Helical" evidence="6">
    <location>
        <begin position="164"/>
        <end position="184"/>
    </location>
</feature>
<dbReference type="EMBL" id="HBIB01033550">
    <property type="protein sequence ID" value="CAE0259536.1"/>
    <property type="molecule type" value="Transcribed_RNA"/>
</dbReference>
<evidence type="ECO:0000256" key="2">
    <source>
        <dbReference type="ARBA" id="ARBA00022692"/>
    </source>
</evidence>
<feature type="compositionally biased region" description="Low complexity" evidence="5">
    <location>
        <begin position="736"/>
        <end position="748"/>
    </location>
</feature>
<evidence type="ECO:0000256" key="3">
    <source>
        <dbReference type="ARBA" id="ARBA00022989"/>
    </source>
</evidence>